<dbReference type="EMBL" id="QGHA01000002">
    <property type="protein sequence ID" value="PWK79063.1"/>
    <property type="molecule type" value="Genomic_DNA"/>
</dbReference>
<organism evidence="1 2">
    <name type="scientific">Mucilaginibacter oryzae</name>
    <dbReference type="NCBI Taxonomy" id="468058"/>
    <lineage>
        <taxon>Bacteria</taxon>
        <taxon>Pseudomonadati</taxon>
        <taxon>Bacteroidota</taxon>
        <taxon>Sphingobacteriia</taxon>
        <taxon>Sphingobacteriales</taxon>
        <taxon>Sphingobacteriaceae</taxon>
        <taxon>Mucilaginibacter</taxon>
    </lineage>
</organism>
<gene>
    <name evidence="1" type="ORF">LX99_01519</name>
</gene>
<evidence type="ECO:0000313" key="1">
    <source>
        <dbReference type="EMBL" id="PWK79063.1"/>
    </source>
</evidence>
<evidence type="ECO:0000313" key="2">
    <source>
        <dbReference type="Proteomes" id="UP000245678"/>
    </source>
</evidence>
<name>A0A316HFW7_9SPHI</name>
<dbReference type="RefSeq" id="WP_022829844.1">
    <property type="nucleotide sequence ID" value="NZ_QGHA01000002.1"/>
</dbReference>
<reference evidence="1 2" key="1">
    <citation type="submission" date="2018-05" db="EMBL/GenBank/DDBJ databases">
        <title>Genomic Encyclopedia of Archaeal and Bacterial Type Strains, Phase II (KMG-II): from individual species to whole genera.</title>
        <authorList>
            <person name="Goeker M."/>
        </authorList>
    </citation>
    <scope>NUCLEOTIDE SEQUENCE [LARGE SCALE GENOMIC DNA]</scope>
    <source>
        <strain evidence="1 2">DSM 19975</strain>
    </source>
</reference>
<dbReference type="AlphaFoldDB" id="A0A316HFW7"/>
<protein>
    <submittedName>
        <fullName evidence="1">Uncharacterized protein</fullName>
    </submittedName>
</protein>
<comment type="caution">
    <text evidence="1">The sequence shown here is derived from an EMBL/GenBank/DDBJ whole genome shotgun (WGS) entry which is preliminary data.</text>
</comment>
<dbReference type="Proteomes" id="UP000245678">
    <property type="component" value="Unassembled WGS sequence"/>
</dbReference>
<sequence>MELQKHLQIKREQFENKLKAFIKNNAVKVGYSYNDQSVFLWGSESLIRELQQIAAD</sequence>
<accession>A0A316HFW7</accession>
<keyword evidence="2" id="KW-1185">Reference proteome</keyword>
<proteinExistence type="predicted"/>